<organism evidence="7 8">
    <name type="scientific">Zopfia rhizophila CBS 207.26</name>
    <dbReference type="NCBI Taxonomy" id="1314779"/>
    <lineage>
        <taxon>Eukaryota</taxon>
        <taxon>Fungi</taxon>
        <taxon>Dikarya</taxon>
        <taxon>Ascomycota</taxon>
        <taxon>Pezizomycotina</taxon>
        <taxon>Dothideomycetes</taxon>
        <taxon>Dothideomycetes incertae sedis</taxon>
        <taxon>Zopfiaceae</taxon>
        <taxon>Zopfia</taxon>
    </lineage>
</organism>
<dbReference type="Pfam" id="PF00176">
    <property type="entry name" value="SNF2-rel_dom"/>
    <property type="match status" value="1"/>
</dbReference>
<dbReference type="PANTHER" id="PTHR45626:SF52">
    <property type="entry name" value="SINGLE-STRANDED DNA-DEPENDENT ATPASE (EUROFUNG)"/>
    <property type="match status" value="1"/>
</dbReference>
<dbReference type="PROSITE" id="PS51194">
    <property type="entry name" value="HELICASE_CTER"/>
    <property type="match status" value="1"/>
</dbReference>
<feature type="region of interest" description="Disordered" evidence="4">
    <location>
        <begin position="37"/>
        <end position="62"/>
    </location>
</feature>
<keyword evidence="2" id="KW-0378">Hydrolase</keyword>
<dbReference type="InterPro" id="IPR049730">
    <property type="entry name" value="SNF2/RAD54-like_C"/>
</dbReference>
<keyword evidence="8" id="KW-1185">Reference proteome</keyword>
<evidence type="ECO:0000256" key="3">
    <source>
        <dbReference type="ARBA" id="ARBA00022840"/>
    </source>
</evidence>
<protein>
    <submittedName>
        <fullName evidence="7">Uncharacterized protein</fullName>
    </submittedName>
</protein>
<dbReference type="CDD" id="cd18008">
    <property type="entry name" value="DEXDc_SHPRH-like"/>
    <property type="match status" value="1"/>
</dbReference>
<dbReference type="InterPro" id="IPR038718">
    <property type="entry name" value="SNF2-like_sf"/>
</dbReference>
<accession>A0A6A6DJ38</accession>
<feature type="domain" description="Helicase C-terminal" evidence="6">
    <location>
        <begin position="795"/>
        <end position="955"/>
    </location>
</feature>
<dbReference type="OrthoDB" id="448448at2759"/>
<dbReference type="InterPro" id="IPR001650">
    <property type="entry name" value="Helicase_C-like"/>
</dbReference>
<dbReference type="PROSITE" id="PS51192">
    <property type="entry name" value="HELICASE_ATP_BIND_1"/>
    <property type="match status" value="1"/>
</dbReference>
<dbReference type="InterPro" id="IPR000330">
    <property type="entry name" value="SNF2_N"/>
</dbReference>
<dbReference type="GO" id="GO:0005524">
    <property type="term" value="F:ATP binding"/>
    <property type="evidence" value="ECO:0007669"/>
    <property type="project" value="UniProtKB-KW"/>
</dbReference>
<dbReference type="GO" id="GO:0008094">
    <property type="term" value="F:ATP-dependent activity, acting on DNA"/>
    <property type="evidence" value="ECO:0007669"/>
    <property type="project" value="TreeGrafter"/>
</dbReference>
<feature type="region of interest" description="Disordered" evidence="4">
    <location>
        <begin position="242"/>
        <end position="277"/>
    </location>
</feature>
<sequence length="974" mass="108262">MVDQVDLVRHNTYPTIVRISSKRLFLVELTDPSRRVMNYEDKGQGSKSTPPSGGKRHWADTGLGSNLGVTDYNYHSAQHSPKRPRTPEPVSPHFLATAFPGGSSFAIPLRHNEAGSDVSAIPEASPRWNPIASSIPPVNSEGTSSGADPWANSLPPNFEGFPATLEYRDDQSDMLIPCDDTWLLPDLVFRDHTQDGPNALWGGDGFGSSGYIDNERPEVSQGMHRVQTDTVDDQMHRTENVEDHIVSKSREDSESFDNVQATTASVPDQPARSQSPELPFDTCFGSFSTTDINVRSSPNKGKADMRIRFDLRGSIVILREYHHKSYIGILGHKTAKVITSIEKLQDIVWRAYIRNENTLLVTLYGSQSDGEEVGNILSHIDCFLQQPESCEPHTTYRNPQWLGTFGSQEEMTWVDMKSTSATSGMLNADERTAIMRLLDSASGPANFTEIEISDRLITPLKEHQKRAPAMMAEKESGKMYSLDFPAVWTRHMDGAAGDSVYVNSVTGIRTKTIPKLCLGGLLADEMGLGKSLTTIALILGTVDANRESADKEDCPTLLITPLSTIPNWQDQLDRLVIEFFLGWKLMDSLGHVKKDSLSAQVFHGANRNREHAGLGSFDLVITTYDVVRSEFLGALKPDGKLSKAMSSLFSIEWHRIVLDEGTPIQNRVDDLGTLVAFLRVTPFDSAQNFQHTFVGLVDRGERAGWERLKALVVAISLRNAKDAIGEDLGIPPKTERVTQVELDVEERKLYDLMKHYCALAVDSGGSPMNCFQLILRLRQICNHGKDLLPQPVCEWLDQAVQSSSESPALQPCFVVFSAWTGMLDLIERALTKEGIEFQRLDGSKSLSQRRKVLQIFQDDPSCTVLLATLGTAGFGLNLTAASHVHLMEPGWNPMLEKQALDRVHRLGQTKGVVAFRYMVSGKDSVEEYIRRKQGWKMDLIAMSLGEKHINQEDQMAAMAKDFRMMLRNNTVDAS</sequence>
<dbReference type="GO" id="GO:0005634">
    <property type="term" value="C:nucleus"/>
    <property type="evidence" value="ECO:0007669"/>
    <property type="project" value="TreeGrafter"/>
</dbReference>
<dbReference type="Gene3D" id="3.40.50.10810">
    <property type="entry name" value="Tandem AAA-ATPase domain"/>
    <property type="match status" value="2"/>
</dbReference>
<dbReference type="CDD" id="cd18793">
    <property type="entry name" value="SF2_C_SNF"/>
    <property type="match status" value="1"/>
</dbReference>
<dbReference type="Proteomes" id="UP000800200">
    <property type="component" value="Unassembled WGS sequence"/>
</dbReference>
<gene>
    <name evidence="7" type="ORF">K469DRAFT_754061</name>
</gene>
<dbReference type="InterPro" id="IPR050628">
    <property type="entry name" value="SNF2_RAD54_helicase_TF"/>
</dbReference>
<name>A0A6A6DJ38_9PEZI</name>
<dbReference type="EMBL" id="ML994669">
    <property type="protein sequence ID" value="KAF2179175.1"/>
    <property type="molecule type" value="Genomic_DNA"/>
</dbReference>
<dbReference type="PANTHER" id="PTHR45626">
    <property type="entry name" value="TRANSCRIPTION TERMINATION FACTOR 2-RELATED"/>
    <property type="match status" value="1"/>
</dbReference>
<dbReference type="InterPro" id="IPR014001">
    <property type="entry name" value="Helicase_ATP-bd"/>
</dbReference>
<evidence type="ECO:0000259" key="6">
    <source>
        <dbReference type="PROSITE" id="PS51194"/>
    </source>
</evidence>
<dbReference type="SUPFAM" id="SSF52540">
    <property type="entry name" value="P-loop containing nucleoside triphosphate hydrolases"/>
    <property type="match status" value="2"/>
</dbReference>
<evidence type="ECO:0000256" key="2">
    <source>
        <dbReference type="ARBA" id="ARBA00022801"/>
    </source>
</evidence>
<evidence type="ECO:0000313" key="8">
    <source>
        <dbReference type="Proteomes" id="UP000800200"/>
    </source>
</evidence>
<dbReference type="AlphaFoldDB" id="A0A6A6DJ38"/>
<feature type="domain" description="Helicase ATP-binding" evidence="5">
    <location>
        <begin position="511"/>
        <end position="700"/>
    </location>
</feature>
<dbReference type="Gene3D" id="3.40.50.300">
    <property type="entry name" value="P-loop containing nucleotide triphosphate hydrolases"/>
    <property type="match status" value="1"/>
</dbReference>
<dbReference type="InterPro" id="IPR027417">
    <property type="entry name" value="P-loop_NTPase"/>
</dbReference>
<keyword evidence="3" id="KW-0067">ATP-binding</keyword>
<reference evidence="7" key="1">
    <citation type="journal article" date="2020" name="Stud. Mycol.">
        <title>101 Dothideomycetes genomes: a test case for predicting lifestyles and emergence of pathogens.</title>
        <authorList>
            <person name="Haridas S."/>
            <person name="Albert R."/>
            <person name="Binder M."/>
            <person name="Bloem J."/>
            <person name="Labutti K."/>
            <person name="Salamov A."/>
            <person name="Andreopoulos B."/>
            <person name="Baker S."/>
            <person name="Barry K."/>
            <person name="Bills G."/>
            <person name="Bluhm B."/>
            <person name="Cannon C."/>
            <person name="Castanera R."/>
            <person name="Culley D."/>
            <person name="Daum C."/>
            <person name="Ezra D."/>
            <person name="Gonzalez J."/>
            <person name="Henrissat B."/>
            <person name="Kuo A."/>
            <person name="Liang C."/>
            <person name="Lipzen A."/>
            <person name="Lutzoni F."/>
            <person name="Magnuson J."/>
            <person name="Mondo S."/>
            <person name="Nolan M."/>
            <person name="Ohm R."/>
            <person name="Pangilinan J."/>
            <person name="Park H.-J."/>
            <person name="Ramirez L."/>
            <person name="Alfaro M."/>
            <person name="Sun H."/>
            <person name="Tritt A."/>
            <person name="Yoshinaga Y."/>
            <person name="Zwiers L.-H."/>
            <person name="Turgeon B."/>
            <person name="Goodwin S."/>
            <person name="Spatafora J."/>
            <person name="Crous P."/>
            <person name="Grigoriev I."/>
        </authorList>
    </citation>
    <scope>NUCLEOTIDE SEQUENCE</scope>
    <source>
        <strain evidence="7">CBS 207.26</strain>
    </source>
</reference>
<dbReference type="Pfam" id="PF00271">
    <property type="entry name" value="Helicase_C"/>
    <property type="match status" value="1"/>
</dbReference>
<feature type="compositionally biased region" description="Basic and acidic residues" evidence="4">
    <location>
        <begin position="242"/>
        <end position="253"/>
    </location>
</feature>
<feature type="compositionally biased region" description="Polar residues" evidence="4">
    <location>
        <begin position="256"/>
        <end position="276"/>
    </location>
</feature>
<dbReference type="GO" id="GO:0006281">
    <property type="term" value="P:DNA repair"/>
    <property type="evidence" value="ECO:0007669"/>
    <property type="project" value="TreeGrafter"/>
</dbReference>
<proteinExistence type="predicted"/>
<evidence type="ECO:0000313" key="7">
    <source>
        <dbReference type="EMBL" id="KAF2179175.1"/>
    </source>
</evidence>
<dbReference type="SMART" id="SM00490">
    <property type="entry name" value="HELICc"/>
    <property type="match status" value="1"/>
</dbReference>
<evidence type="ECO:0000259" key="5">
    <source>
        <dbReference type="PROSITE" id="PS51192"/>
    </source>
</evidence>
<dbReference type="SMART" id="SM00487">
    <property type="entry name" value="DEXDc"/>
    <property type="match status" value="1"/>
</dbReference>
<evidence type="ECO:0000256" key="1">
    <source>
        <dbReference type="ARBA" id="ARBA00022741"/>
    </source>
</evidence>
<keyword evidence="1" id="KW-0547">Nucleotide-binding</keyword>
<dbReference type="GO" id="GO:0016787">
    <property type="term" value="F:hydrolase activity"/>
    <property type="evidence" value="ECO:0007669"/>
    <property type="project" value="UniProtKB-KW"/>
</dbReference>
<evidence type="ECO:0000256" key="4">
    <source>
        <dbReference type="SAM" id="MobiDB-lite"/>
    </source>
</evidence>